<comment type="caution">
    <text evidence="8">The sequence shown here is derived from an EMBL/GenBank/DDBJ whole genome shotgun (WGS) entry which is preliminary data.</text>
</comment>
<dbReference type="AlphaFoldDB" id="A0A1F5GUW0"/>
<feature type="transmembrane region" description="Helical" evidence="6">
    <location>
        <begin position="212"/>
        <end position="232"/>
    </location>
</feature>
<dbReference type="PANTHER" id="PTHR32322">
    <property type="entry name" value="INNER MEMBRANE TRANSPORTER"/>
    <property type="match status" value="1"/>
</dbReference>
<evidence type="ECO:0000259" key="7">
    <source>
        <dbReference type="Pfam" id="PF00892"/>
    </source>
</evidence>
<reference evidence="8 9" key="1">
    <citation type="journal article" date="2016" name="Nat. Commun.">
        <title>Thousands of microbial genomes shed light on interconnected biogeochemical processes in an aquifer system.</title>
        <authorList>
            <person name="Anantharaman K."/>
            <person name="Brown C.T."/>
            <person name="Hug L.A."/>
            <person name="Sharon I."/>
            <person name="Castelle C.J."/>
            <person name="Probst A.J."/>
            <person name="Thomas B.C."/>
            <person name="Singh A."/>
            <person name="Wilkins M.J."/>
            <person name="Karaoz U."/>
            <person name="Brodie E.L."/>
            <person name="Williams K.H."/>
            <person name="Hubbard S.S."/>
            <person name="Banfield J.F."/>
        </authorList>
    </citation>
    <scope>NUCLEOTIDE SEQUENCE [LARGE SCALE GENOMIC DNA]</scope>
</reference>
<accession>A0A1F5GUW0</accession>
<feature type="transmembrane region" description="Helical" evidence="6">
    <location>
        <begin position="178"/>
        <end position="200"/>
    </location>
</feature>
<feature type="transmembrane region" description="Helical" evidence="6">
    <location>
        <begin position="244"/>
        <end position="263"/>
    </location>
</feature>
<sequence length="298" mass="33693">MKIKPAFFFLIVSALIWGANAPIMKWALENIPLFSLAFLRFAIASLIALPFVYKKLKIQTKDWPKMILASFLAVNPHIPLFLWGLKFTFAINAAFIIATVPILTIFAANLFLKEKLTAKLFSAAAVAIVGLTFIIGPPIFKLGPKHLLGSILIFSGTLTWIGYEILSKKLFKVYKPQTITYHTIWIGTLTLFPFFLYELFQNPGWIGTIDHRGIMGIFYGAIMSSSIAYFMWQWGLSKLPVSEAGFFLYLDPISAVFFAIVLLGEKITFLYIIGAIFILFSVIFAEHHRKSHPFHNKN</sequence>
<keyword evidence="5 6" id="KW-0472">Membrane</keyword>
<evidence type="ECO:0000256" key="5">
    <source>
        <dbReference type="ARBA" id="ARBA00023136"/>
    </source>
</evidence>
<dbReference type="InterPro" id="IPR050638">
    <property type="entry name" value="AA-Vitamin_Transporters"/>
</dbReference>
<feature type="transmembrane region" description="Helical" evidence="6">
    <location>
        <begin position="34"/>
        <end position="53"/>
    </location>
</feature>
<dbReference type="Pfam" id="PF00892">
    <property type="entry name" value="EamA"/>
    <property type="match status" value="2"/>
</dbReference>
<evidence type="ECO:0000256" key="2">
    <source>
        <dbReference type="ARBA" id="ARBA00022475"/>
    </source>
</evidence>
<dbReference type="SUPFAM" id="SSF103481">
    <property type="entry name" value="Multidrug resistance efflux transporter EmrE"/>
    <property type="match status" value="2"/>
</dbReference>
<dbReference type="Proteomes" id="UP000178336">
    <property type="component" value="Unassembled WGS sequence"/>
</dbReference>
<dbReference type="InterPro" id="IPR000620">
    <property type="entry name" value="EamA_dom"/>
</dbReference>
<protein>
    <recommendedName>
        <fullName evidence="7">EamA domain-containing protein</fullName>
    </recommendedName>
</protein>
<feature type="transmembrane region" description="Helical" evidence="6">
    <location>
        <begin position="65"/>
        <end position="83"/>
    </location>
</feature>
<keyword evidence="3 6" id="KW-0812">Transmembrane</keyword>
<feature type="transmembrane region" description="Helical" evidence="6">
    <location>
        <begin position="89"/>
        <end position="108"/>
    </location>
</feature>
<comment type="subcellular location">
    <subcellularLocation>
        <location evidence="1">Cell membrane</location>
        <topology evidence="1">Multi-pass membrane protein</topology>
    </subcellularLocation>
</comment>
<organism evidence="8 9">
    <name type="scientific">Candidatus Curtissbacteria bacterium RIFCSPLOWO2_01_FULL_37_9</name>
    <dbReference type="NCBI Taxonomy" id="1797724"/>
    <lineage>
        <taxon>Bacteria</taxon>
        <taxon>Candidatus Curtissiibacteriota</taxon>
    </lineage>
</organism>
<feature type="transmembrane region" description="Helical" evidence="6">
    <location>
        <begin position="269"/>
        <end position="285"/>
    </location>
</feature>
<feature type="domain" description="EamA" evidence="7">
    <location>
        <begin position="6"/>
        <end position="135"/>
    </location>
</feature>
<gene>
    <name evidence="8" type="ORF">A3A48_02685</name>
</gene>
<evidence type="ECO:0000256" key="1">
    <source>
        <dbReference type="ARBA" id="ARBA00004651"/>
    </source>
</evidence>
<evidence type="ECO:0000256" key="6">
    <source>
        <dbReference type="SAM" id="Phobius"/>
    </source>
</evidence>
<keyword evidence="4 6" id="KW-1133">Transmembrane helix</keyword>
<feature type="domain" description="EamA" evidence="7">
    <location>
        <begin position="148"/>
        <end position="284"/>
    </location>
</feature>
<dbReference type="GO" id="GO:0005886">
    <property type="term" value="C:plasma membrane"/>
    <property type="evidence" value="ECO:0007669"/>
    <property type="project" value="UniProtKB-SubCell"/>
</dbReference>
<evidence type="ECO:0000256" key="3">
    <source>
        <dbReference type="ARBA" id="ARBA00022692"/>
    </source>
</evidence>
<dbReference type="STRING" id="1797724.A3A48_02685"/>
<proteinExistence type="predicted"/>
<dbReference type="PANTHER" id="PTHR32322:SF18">
    <property type="entry name" value="S-ADENOSYLMETHIONINE_S-ADENOSYLHOMOCYSTEINE TRANSPORTER"/>
    <property type="match status" value="1"/>
</dbReference>
<name>A0A1F5GUW0_9BACT</name>
<keyword evidence="2" id="KW-1003">Cell membrane</keyword>
<feature type="transmembrane region" description="Helical" evidence="6">
    <location>
        <begin position="120"/>
        <end position="140"/>
    </location>
</feature>
<evidence type="ECO:0000256" key="4">
    <source>
        <dbReference type="ARBA" id="ARBA00022989"/>
    </source>
</evidence>
<dbReference type="InterPro" id="IPR037185">
    <property type="entry name" value="EmrE-like"/>
</dbReference>
<dbReference type="EMBL" id="MFBN01000013">
    <property type="protein sequence ID" value="OGD95666.1"/>
    <property type="molecule type" value="Genomic_DNA"/>
</dbReference>
<evidence type="ECO:0000313" key="9">
    <source>
        <dbReference type="Proteomes" id="UP000178336"/>
    </source>
</evidence>
<evidence type="ECO:0000313" key="8">
    <source>
        <dbReference type="EMBL" id="OGD95666.1"/>
    </source>
</evidence>